<dbReference type="PRINTS" id="PR00458">
    <property type="entry name" value="PEROXIDASE"/>
</dbReference>
<keyword evidence="6" id="KW-0349">Heme</keyword>
<dbReference type="PANTHER" id="PTHR31356">
    <property type="entry name" value="THYLAKOID LUMENAL 29 KDA PROTEIN, CHLOROPLASTIC-RELATED"/>
    <property type="match status" value="1"/>
</dbReference>
<dbReference type="GO" id="GO:0004130">
    <property type="term" value="F:cytochrome-c peroxidase activity"/>
    <property type="evidence" value="ECO:0007669"/>
    <property type="project" value="UniProtKB-EC"/>
</dbReference>
<dbReference type="OrthoDB" id="2859658at2759"/>
<dbReference type="SUPFAM" id="SSF48113">
    <property type="entry name" value="Heme-dependent peroxidases"/>
    <property type="match status" value="1"/>
</dbReference>
<proteinExistence type="inferred from homology"/>
<dbReference type="InterPro" id="IPR010255">
    <property type="entry name" value="Haem_peroxidase_sf"/>
</dbReference>
<evidence type="ECO:0000256" key="10">
    <source>
        <dbReference type="ARBA" id="ARBA00023004"/>
    </source>
</evidence>
<comment type="similarity">
    <text evidence="4">Belongs to the peroxidase family. Cytochrome c peroxidase subfamily.</text>
</comment>
<accession>A0A8A1MJG0</accession>
<organism evidence="16 17">
    <name type="scientific">Ajellomyces capsulatus</name>
    <name type="common">Darling's disease fungus</name>
    <name type="synonym">Histoplasma capsulatum</name>
    <dbReference type="NCBI Taxonomy" id="5037"/>
    <lineage>
        <taxon>Eukaryota</taxon>
        <taxon>Fungi</taxon>
        <taxon>Dikarya</taxon>
        <taxon>Ascomycota</taxon>
        <taxon>Pezizomycotina</taxon>
        <taxon>Eurotiomycetes</taxon>
        <taxon>Eurotiomycetidae</taxon>
        <taxon>Onygenales</taxon>
        <taxon>Ajellomycetaceae</taxon>
        <taxon>Histoplasma</taxon>
    </lineage>
</organism>
<comment type="catalytic activity">
    <reaction evidence="13">
        <text>2 Fe(II)-[cytochrome c] + H2O2 + 2 H(+) = 2 Fe(III)-[cytochrome c] + 2 H2O</text>
        <dbReference type="Rhea" id="RHEA:16581"/>
        <dbReference type="Rhea" id="RHEA-COMP:10350"/>
        <dbReference type="Rhea" id="RHEA-COMP:14399"/>
        <dbReference type="ChEBI" id="CHEBI:15377"/>
        <dbReference type="ChEBI" id="CHEBI:15378"/>
        <dbReference type="ChEBI" id="CHEBI:16240"/>
        <dbReference type="ChEBI" id="CHEBI:29033"/>
        <dbReference type="ChEBI" id="CHEBI:29034"/>
        <dbReference type="EC" id="1.11.1.5"/>
    </reaction>
</comment>
<dbReference type="InterPro" id="IPR044831">
    <property type="entry name" value="Ccp1-like"/>
</dbReference>
<dbReference type="PROSITE" id="PS50873">
    <property type="entry name" value="PEROXIDASE_4"/>
    <property type="match status" value="1"/>
</dbReference>
<evidence type="ECO:0000259" key="15">
    <source>
        <dbReference type="PROSITE" id="PS50873"/>
    </source>
</evidence>
<dbReference type="InterPro" id="IPR002207">
    <property type="entry name" value="Peroxidase_I"/>
</dbReference>
<dbReference type="GO" id="GO:0000302">
    <property type="term" value="P:response to reactive oxygen species"/>
    <property type="evidence" value="ECO:0007669"/>
    <property type="project" value="TreeGrafter"/>
</dbReference>
<feature type="non-terminal residue" evidence="16">
    <location>
        <position position="1"/>
    </location>
</feature>
<dbReference type="GO" id="GO:0005758">
    <property type="term" value="C:mitochondrial intermembrane space"/>
    <property type="evidence" value="ECO:0007669"/>
    <property type="project" value="UniProtKB-SubCell"/>
</dbReference>
<evidence type="ECO:0000256" key="8">
    <source>
        <dbReference type="ARBA" id="ARBA00022946"/>
    </source>
</evidence>
<dbReference type="Pfam" id="PF00141">
    <property type="entry name" value="peroxidase"/>
    <property type="match status" value="1"/>
</dbReference>
<keyword evidence="8" id="KW-0809">Transit peptide</keyword>
<keyword evidence="9 14" id="KW-0560">Oxidoreductase</keyword>
<dbReference type="PRINTS" id="PR00459">
    <property type="entry name" value="ASPEROXIDASE"/>
</dbReference>
<dbReference type="Proteomes" id="UP000663671">
    <property type="component" value="Chromosome 1"/>
</dbReference>
<dbReference type="GO" id="GO:0034599">
    <property type="term" value="P:cellular response to oxidative stress"/>
    <property type="evidence" value="ECO:0007669"/>
    <property type="project" value="InterPro"/>
</dbReference>
<dbReference type="AlphaFoldDB" id="A0A8A1MJG0"/>
<evidence type="ECO:0000256" key="5">
    <source>
        <dbReference type="ARBA" id="ARBA00022559"/>
    </source>
</evidence>
<dbReference type="EMBL" id="CP069114">
    <property type="protein sequence ID" value="QSS64247.1"/>
    <property type="molecule type" value="Genomic_DNA"/>
</dbReference>
<gene>
    <name evidence="16" type="ORF">I7I51_01312</name>
</gene>
<evidence type="ECO:0000256" key="9">
    <source>
        <dbReference type="ARBA" id="ARBA00023002"/>
    </source>
</evidence>
<name>A0A8A1MJG0_AJECA</name>
<evidence type="ECO:0000256" key="2">
    <source>
        <dbReference type="ARBA" id="ARBA00004305"/>
    </source>
</evidence>
<evidence type="ECO:0000313" key="16">
    <source>
        <dbReference type="EMBL" id="QSS64247.1"/>
    </source>
</evidence>
<evidence type="ECO:0000256" key="14">
    <source>
        <dbReference type="RuleBase" id="RU363051"/>
    </source>
</evidence>
<dbReference type="InterPro" id="IPR002016">
    <property type="entry name" value="Haem_peroxidase"/>
</dbReference>
<evidence type="ECO:0000256" key="11">
    <source>
        <dbReference type="ARBA" id="ARBA00023128"/>
    </source>
</evidence>
<keyword evidence="10" id="KW-0408">Iron</keyword>
<evidence type="ECO:0000256" key="4">
    <source>
        <dbReference type="ARBA" id="ARBA00005997"/>
    </source>
</evidence>
<evidence type="ECO:0000256" key="12">
    <source>
        <dbReference type="ARBA" id="ARBA00038574"/>
    </source>
</evidence>
<dbReference type="VEuPathDB" id="FungiDB:I7I51_01312"/>
<dbReference type="GO" id="GO:0005759">
    <property type="term" value="C:mitochondrial matrix"/>
    <property type="evidence" value="ECO:0007669"/>
    <property type="project" value="UniProtKB-SubCell"/>
</dbReference>
<keyword evidence="5 14" id="KW-0575">Peroxidase</keyword>
<dbReference type="PROSITE" id="PS00435">
    <property type="entry name" value="PEROXIDASE_1"/>
    <property type="match status" value="1"/>
</dbReference>
<sequence>DASKDHRHIRDIFGRMGFDDREMVALSGAHSLGRAHPDRSGYDGPWDFSPTVFTNEFFRLLVEEKWNWKKWSGPAQYTDNTTKTLMMLPTDMALVKDKEFKKHVERYAKDSDAFFREFSDAFVKLLELGVPFTSKAEDRIRFKSSHD</sequence>
<dbReference type="EC" id="1.11.1.-" evidence="14"/>
<dbReference type="GO" id="GO:0042744">
    <property type="term" value="P:hydrogen peroxide catabolic process"/>
    <property type="evidence" value="ECO:0007669"/>
    <property type="project" value="TreeGrafter"/>
</dbReference>
<evidence type="ECO:0000313" key="17">
    <source>
        <dbReference type="Proteomes" id="UP000663671"/>
    </source>
</evidence>
<comment type="subcellular location">
    <subcellularLocation>
        <location evidence="3">Mitochondrion intermembrane space</location>
    </subcellularLocation>
    <subcellularLocation>
        <location evidence="2">Mitochondrion matrix</location>
    </subcellularLocation>
</comment>
<protein>
    <recommendedName>
        <fullName evidence="14">Peroxidase</fullName>
        <ecNumber evidence="14">1.11.1.-</ecNumber>
    </recommendedName>
</protein>
<evidence type="ECO:0000256" key="7">
    <source>
        <dbReference type="ARBA" id="ARBA00022723"/>
    </source>
</evidence>
<reference evidence="16" key="1">
    <citation type="submission" date="2021-01" db="EMBL/GenBank/DDBJ databases">
        <title>Chromosome-level genome assembly of a human fungal pathogen reveals clustering of transcriptionally co-regulated genes.</title>
        <authorList>
            <person name="Voorhies M."/>
            <person name="Cohen S."/>
            <person name="Shea T.P."/>
            <person name="Petrus S."/>
            <person name="Munoz J.F."/>
            <person name="Poplawski S."/>
            <person name="Goldman W.E."/>
            <person name="Michael T."/>
            <person name="Cuomo C.A."/>
            <person name="Sil A."/>
            <person name="Beyhan S."/>
        </authorList>
    </citation>
    <scope>NUCLEOTIDE SEQUENCE</scope>
    <source>
        <strain evidence="16">WU24</strain>
    </source>
</reference>
<keyword evidence="7" id="KW-0479">Metal-binding</keyword>
<feature type="domain" description="Plant heme peroxidase family profile" evidence="15">
    <location>
        <begin position="9"/>
        <end position="141"/>
    </location>
</feature>
<dbReference type="GO" id="GO:0046872">
    <property type="term" value="F:metal ion binding"/>
    <property type="evidence" value="ECO:0007669"/>
    <property type="project" value="UniProtKB-UniRule"/>
</dbReference>
<dbReference type="FunFam" id="1.10.420.10:FF:000009">
    <property type="entry name" value="Ascorbate peroxidase"/>
    <property type="match status" value="1"/>
</dbReference>
<evidence type="ECO:0000256" key="13">
    <source>
        <dbReference type="ARBA" id="ARBA00049265"/>
    </source>
</evidence>
<evidence type="ECO:0000256" key="3">
    <source>
        <dbReference type="ARBA" id="ARBA00004569"/>
    </source>
</evidence>
<dbReference type="InterPro" id="IPR019793">
    <property type="entry name" value="Peroxidases_heam-ligand_BS"/>
</dbReference>
<comment type="subunit">
    <text evidence="12">Forms a one-to-one complex with cytochrome c.</text>
</comment>
<comment type="function">
    <text evidence="1">Destroys radicals which are normally produced within the cells and which are toxic to biological systems.</text>
</comment>
<keyword evidence="11" id="KW-0496">Mitochondrion</keyword>
<dbReference type="GO" id="GO:0020037">
    <property type="term" value="F:heme binding"/>
    <property type="evidence" value="ECO:0007669"/>
    <property type="project" value="UniProtKB-UniRule"/>
</dbReference>
<dbReference type="Gene3D" id="1.10.420.10">
    <property type="entry name" value="Peroxidase, domain 2"/>
    <property type="match status" value="1"/>
</dbReference>
<evidence type="ECO:0000256" key="1">
    <source>
        <dbReference type="ARBA" id="ARBA00003917"/>
    </source>
</evidence>
<evidence type="ECO:0000256" key="6">
    <source>
        <dbReference type="ARBA" id="ARBA00022617"/>
    </source>
</evidence>
<dbReference type="PANTHER" id="PTHR31356:SF58">
    <property type="entry name" value="CYTOCHROME C PEROXIDASE, MITOCHONDRIAL"/>
    <property type="match status" value="1"/>
</dbReference>